<accession>A0A1F7GVU1</accession>
<gene>
    <name evidence="10" type="ORF">A3C24_01425</name>
</gene>
<keyword evidence="6 7" id="KW-0472">Membrane</keyword>
<name>A0A1F7GVU1_9BACT</name>
<comment type="caution">
    <text evidence="10">The sequence shown here is derived from an EMBL/GenBank/DDBJ whole genome shotgun (WGS) entry which is preliminary data.</text>
</comment>
<dbReference type="Proteomes" id="UP000177159">
    <property type="component" value="Unassembled WGS sequence"/>
</dbReference>
<evidence type="ECO:0000256" key="7">
    <source>
        <dbReference type="SAM" id="Phobius"/>
    </source>
</evidence>
<sequence length="256" mass="28336">MIILNFILGLSIGSFLNVLIDRLPKGQQITGRSYCDHCKKTLRATDLIPVVAYVFLGGRSSCCGKSLSLFYPFVELLTGVSFIIADFYLDPQGGSLLASLGWTPEYFFLIGILCSLIVIFFSDLKYHIIPDEATMALFIFSTFTIAPIINKTDHLIGSLVLIFGMYGLYFATKGKGLGFGDVKLAPVIGWLLGLVSGFIALYIAFIIGGIVSGFLLLFRRRKLKSRIAFGPFLVIGILVMLFFEPEILAYVSRLFY</sequence>
<dbReference type="EMBL" id="MFZM01000025">
    <property type="protein sequence ID" value="OGK23129.1"/>
    <property type="molecule type" value="Genomic_DNA"/>
</dbReference>
<feature type="domain" description="Prepilin peptidase A24 N-terminal" evidence="9">
    <location>
        <begin position="7"/>
        <end position="85"/>
    </location>
</feature>
<keyword evidence="4 7" id="KW-0812">Transmembrane</keyword>
<evidence type="ECO:0000313" key="11">
    <source>
        <dbReference type="Proteomes" id="UP000177159"/>
    </source>
</evidence>
<dbReference type="InterPro" id="IPR000045">
    <property type="entry name" value="Prepilin_IV_endopep_pep"/>
</dbReference>
<evidence type="ECO:0000256" key="1">
    <source>
        <dbReference type="ARBA" id="ARBA00004651"/>
    </source>
</evidence>
<protein>
    <recommendedName>
        <fullName evidence="12">Prepilin peptidase</fullName>
    </recommendedName>
</protein>
<evidence type="ECO:0000313" key="10">
    <source>
        <dbReference type="EMBL" id="OGK23129.1"/>
    </source>
</evidence>
<comment type="subcellular location">
    <subcellularLocation>
        <location evidence="1">Cell membrane</location>
        <topology evidence="1">Multi-pass membrane protein</topology>
    </subcellularLocation>
</comment>
<dbReference type="PANTHER" id="PTHR30487:SF0">
    <property type="entry name" value="PREPILIN LEADER PEPTIDASE_N-METHYLTRANSFERASE-RELATED"/>
    <property type="match status" value="1"/>
</dbReference>
<feature type="domain" description="Prepilin type IV endopeptidase peptidase" evidence="8">
    <location>
        <begin position="112"/>
        <end position="211"/>
    </location>
</feature>
<dbReference type="Gene3D" id="1.20.120.1220">
    <property type="match status" value="1"/>
</dbReference>
<dbReference type="GO" id="GO:0006465">
    <property type="term" value="P:signal peptide processing"/>
    <property type="evidence" value="ECO:0007669"/>
    <property type="project" value="TreeGrafter"/>
</dbReference>
<evidence type="ECO:0000256" key="5">
    <source>
        <dbReference type="ARBA" id="ARBA00022989"/>
    </source>
</evidence>
<feature type="transmembrane region" description="Helical" evidence="7">
    <location>
        <begin position="69"/>
        <end position="89"/>
    </location>
</feature>
<dbReference type="Pfam" id="PF01478">
    <property type="entry name" value="Peptidase_A24"/>
    <property type="match status" value="1"/>
</dbReference>
<evidence type="ECO:0000259" key="8">
    <source>
        <dbReference type="Pfam" id="PF01478"/>
    </source>
</evidence>
<comment type="similarity">
    <text evidence="2">Belongs to the peptidase A24 family.</text>
</comment>
<dbReference type="Pfam" id="PF06750">
    <property type="entry name" value="A24_N_bact"/>
    <property type="match status" value="1"/>
</dbReference>
<dbReference type="GO" id="GO:0005886">
    <property type="term" value="C:plasma membrane"/>
    <property type="evidence" value="ECO:0007669"/>
    <property type="project" value="UniProtKB-SubCell"/>
</dbReference>
<feature type="transmembrane region" description="Helical" evidence="7">
    <location>
        <begin position="155"/>
        <end position="172"/>
    </location>
</feature>
<evidence type="ECO:0000256" key="4">
    <source>
        <dbReference type="ARBA" id="ARBA00022692"/>
    </source>
</evidence>
<keyword evidence="5 7" id="KW-1133">Transmembrane helix</keyword>
<proteinExistence type="inferred from homology"/>
<keyword evidence="3" id="KW-1003">Cell membrane</keyword>
<dbReference type="AlphaFoldDB" id="A0A1F7GVU1"/>
<feature type="transmembrane region" description="Helical" evidence="7">
    <location>
        <begin position="229"/>
        <end position="251"/>
    </location>
</feature>
<evidence type="ECO:0000256" key="6">
    <source>
        <dbReference type="ARBA" id="ARBA00023136"/>
    </source>
</evidence>
<evidence type="ECO:0000256" key="3">
    <source>
        <dbReference type="ARBA" id="ARBA00022475"/>
    </source>
</evidence>
<dbReference type="InterPro" id="IPR010627">
    <property type="entry name" value="Prepilin_pept_A24_N"/>
</dbReference>
<reference evidence="10 11" key="1">
    <citation type="journal article" date="2016" name="Nat. Commun.">
        <title>Thousands of microbial genomes shed light on interconnected biogeochemical processes in an aquifer system.</title>
        <authorList>
            <person name="Anantharaman K."/>
            <person name="Brown C.T."/>
            <person name="Hug L.A."/>
            <person name="Sharon I."/>
            <person name="Castelle C.J."/>
            <person name="Probst A.J."/>
            <person name="Thomas B.C."/>
            <person name="Singh A."/>
            <person name="Wilkins M.J."/>
            <person name="Karaoz U."/>
            <person name="Brodie E.L."/>
            <person name="Williams K.H."/>
            <person name="Hubbard S.S."/>
            <person name="Banfield J.F."/>
        </authorList>
    </citation>
    <scope>NUCLEOTIDE SEQUENCE [LARGE SCALE GENOMIC DNA]</scope>
</reference>
<evidence type="ECO:0000256" key="2">
    <source>
        <dbReference type="ARBA" id="ARBA00005801"/>
    </source>
</evidence>
<feature type="transmembrane region" description="Helical" evidence="7">
    <location>
        <begin position="101"/>
        <end position="121"/>
    </location>
</feature>
<evidence type="ECO:0008006" key="12">
    <source>
        <dbReference type="Google" id="ProtNLM"/>
    </source>
</evidence>
<feature type="transmembrane region" description="Helical" evidence="7">
    <location>
        <begin position="184"/>
        <end position="217"/>
    </location>
</feature>
<evidence type="ECO:0000259" key="9">
    <source>
        <dbReference type="Pfam" id="PF06750"/>
    </source>
</evidence>
<dbReference type="InterPro" id="IPR050882">
    <property type="entry name" value="Prepilin_peptidase/N-MTase"/>
</dbReference>
<organism evidence="10 11">
    <name type="scientific">Candidatus Roizmanbacteria bacterium RIFCSPHIGHO2_02_FULL_37_24</name>
    <dbReference type="NCBI Taxonomy" id="1802037"/>
    <lineage>
        <taxon>Bacteria</taxon>
        <taxon>Candidatus Roizmaniibacteriota</taxon>
    </lineage>
</organism>
<dbReference type="GO" id="GO:0004190">
    <property type="term" value="F:aspartic-type endopeptidase activity"/>
    <property type="evidence" value="ECO:0007669"/>
    <property type="project" value="InterPro"/>
</dbReference>
<dbReference type="PANTHER" id="PTHR30487">
    <property type="entry name" value="TYPE 4 PREPILIN-LIKE PROTEINS LEADER PEPTIDE-PROCESSING ENZYME"/>
    <property type="match status" value="1"/>
</dbReference>